<keyword evidence="2" id="KW-1133">Transmembrane helix</keyword>
<dbReference type="EMBL" id="QJSQ01000004">
    <property type="protein sequence ID" value="PYE25433.1"/>
    <property type="molecule type" value="Genomic_DNA"/>
</dbReference>
<protein>
    <submittedName>
        <fullName evidence="3">Uncharacterized protein</fullName>
    </submittedName>
</protein>
<comment type="caution">
    <text evidence="3">The sequence shown here is derived from an EMBL/GenBank/DDBJ whole genome shotgun (WGS) entry which is preliminary data.</text>
</comment>
<dbReference type="AlphaFoldDB" id="A0A2V4U4I5"/>
<name>A0A2V4U4I5_9BURK</name>
<proteinExistence type="predicted"/>
<feature type="transmembrane region" description="Helical" evidence="2">
    <location>
        <begin position="162"/>
        <end position="182"/>
    </location>
</feature>
<keyword evidence="2" id="KW-0472">Membrane</keyword>
<gene>
    <name evidence="3" type="ORF">C7410_10410</name>
</gene>
<evidence type="ECO:0000256" key="2">
    <source>
        <dbReference type="SAM" id="Phobius"/>
    </source>
</evidence>
<feature type="transmembrane region" description="Helical" evidence="2">
    <location>
        <begin position="208"/>
        <end position="232"/>
    </location>
</feature>
<accession>A0A2V4U4I5</accession>
<sequence>MISVPLALPGSARHRSDSSNRRRSGKFRHVGGIIRRGLFSTVATVCIAERIRAQHSRERLRVARCFAIGLPFQSELCVDGARNRRRLRRTLWVPLCPALPHHLEETACTSDGAVDTRAAGRPHRIGIAVRCCTGSMRRRLSAVSCYGEDANACPLRVSDCRVIVLGVGFLPASAVIAGANLWQLGHLADQAQVVPKLLARAIDSSAQVMSLPVTCLLIITALGSACSILLAMTDATATVSRSSPVPAVFHRVLPVLVATLIAVHGQSIVNVMVTFNIVYPPQ</sequence>
<organism evidence="3 4">
    <name type="scientific">Paraburkholderia silvatlantica</name>
    <dbReference type="NCBI Taxonomy" id="321895"/>
    <lineage>
        <taxon>Bacteria</taxon>
        <taxon>Pseudomonadati</taxon>
        <taxon>Pseudomonadota</taxon>
        <taxon>Betaproteobacteria</taxon>
        <taxon>Burkholderiales</taxon>
        <taxon>Burkholderiaceae</taxon>
        <taxon>Paraburkholderia</taxon>
    </lineage>
</organism>
<feature type="region of interest" description="Disordered" evidence="1">
    <location>
        <begin position="1"/>
        <end position="24"/>
    </location>
</feature>
<feature type="transmembrane region" description="Helical" evidence="2">
    <location>
        <begin position="252"/>
        <end position="279"/>
    </location>
</feature>
<dbReference type="Proteomes" id="UP000247772">
    <property type="component" value="Unassembled WGS sequence"/>
</dbReference>
<evidence type="ECO:0000256" key="1">
    <source>
        <dbReference type="SAM" id="MobiDB-lite"/>
    </source>
</evidence>
<keyword evidence="2" id="KW-0812">Transmembrane</keyword>
<evidence type="ECO:0000313" key="3">
    <source>
        <dbReference type="EMBL" id="PYE25433.1"/>
    </source>
</evidence>
<reference evidence="3 4" key="1">
    <citation type="submission" date="2018-06" db="EMBL/GenBank/DDBJ databases">
        <title>Genomic Encyclopedia of Type Strains, Phase IV (KMG-V): Genome sequencing to study the core and pangenomes of soil and plant-associated prokaryotes.</title>
        <authorList>
            <person name="Whitman W."/>
        </authorList>
    </citation>
    <scope>NUCLEOTIDE SEQUENCE [LARGE SCALE GENOMIC DNA]</scope>
    <source>
        <strain evidence="3 4">SRCL-318</strain>
    </source>
</reference>
<evidence type="ECO:0000313" key="4">
    <source>
        <dbReference type="Proteomes" id="UP000247772"/>
    </source>
</evidence>